<dbReference type="EMBL" id="AP013540">
    <property type="protein sequence ID" value="BAQ94075.1"/>
    <property type="molecule type" value="Genomic_DNA"/>
</dbReference>
<dbReference type="GeneID" id="55412599"/>
<name>A0A6S4P9K5_9CAUD</name>
<dbReference type="Proteomes" id="UP000505345">
    <property type="component" value="Segment"/>
</dbReference>
<dbReference type="KEGG" id="vg:55412599"/>
<accession>A0A6S4P9K5</accession>
<reference evidence="1 2" key="1">
    <citation type="journal article" date="2013" name="PLoS Genet.">
        <title>Expanding the Marine Virosphere Using Metagenomics.</title>
        <authorList>
            <person name="Mizuno C.M."/>
            <person name="Rodriguez-Valera F."/>
            <person name="Kimes N.E."/>
            <person name="Ghai R."/>
        </authorList>
    </citation>
    <scope>NUCLEOTIDE SEQUENCE [LARGE SCALE GENOMIC DNA]</scope>
    <source>
        <strain evidence="1">UvMED-CGR-C62A-MedDCM-OCT-S28-C10</strain>
    </source>
</reference>
<protein>
    <submittedName>
        <fullName evidence="1">Uncharacterized protein</fullName>
    </submittedName>
</protein>
<keyword evidence="2" id="KW-1185">Reference proteome</keyword>
<evidence type="ECO:0000313" key="1">
    <source>
        <dbReference type="EMBL" id="BAQ94075.1"/>
    </source>
</evidence>
<sequence length="59" mass="6907">MTVLTHKQHLDPLRDSEHIKKLSTGELLSHILKLEKSKDSMDQYFLSVIKKEFNTRKIG</sequence>
<organism evidence="1 2">
    <name type="scientific">uncultured phage_MedDCM-OCT-S28-C10</name>
    <dbReference type="NCBI Taxonomy" id="2741077"/>
    <lineage>
        <taxon>Viruses</taxon>
        <taxon>Duplodnaviria</taxon>
        <taxon>Heunggongvirae</taxon>
        <taxon>Uroviricota</taxon>
        <taxon>Caudoviricetes</taxon>
        <taxon>Autographivirales</taxon>
        <taxon>Votkovvirus</taxon>
        <taxon>Votkovvirus S28C10</taxon>
    </lineage>
</organism>
<proteinExistence type="predicted"/>
<evidence type="ECO:0000313" key="2">
    <source>
        <dbReference type="Proteomes" id="UP000505345"/>
    </source>
</evidence>
<dbReference type="RefSeq" id="YP_009778133.1">
    <property type="nucleotide sequence ID" value="NC_047711.1"/>
</dbReference>